<protein>
    <submittedName>
        <fullName evidence="2">Uncharacterized protein</fullName>
    </submittedName>
</protein>
<keyword evidence="1" id="KW-1185">Reference proteome</keyword>
<evidence type="ECO:0000313" key="2">
    <source>
        <dbReference type="WBParaSite" id="nRc.2.0.1.t05138-RA"/>
    </source>
</evidence>
<dbReference type="Proteomes" id="UP000887565">
    <property type="component" value="Unplaced"/>
</dbReference>
<dbReference type="WBParaSite" id="nRc.2.0.1.t05138-RA">
    <property type="protein sequence ID" value="nRc.2.0.1.t05138-RA"/>
    <property type="gene ID" value="nRc.2.0.1.g05138"/>
</dbReference>
<organism evidence="1 2">
    <name type="scientific">Romanomermis culicivorax</name>
    <name type="common">Nematode worm</name>
    <dbReference type="NCBI Taxonomy" id="13658"/>
    <lineage>
        <taxon>Eukaryota</taxon>
        <taxon>Metazoa</taxon>
        <taxon>Ecdysozoa</taxon>
        <taxon>Nematoda</taxon>
        <taxon>Enoplea</taxon>
        <taxon>Dorylaimia</taxon>
        <taxon>Mermithida</taxon>
        <taxon>Mermithoidea</taxon>
        <taxon>Mermithidae</taxon>
        <taxon>Romanomermis</taxon>
    </lineage>
</organism>
<sequence length="71" mass="7709">MDMNTNQPGVEEDLAAELKKEGEFSRQLASQCALPRQVDCMVLENKWSLKCSSKAISGKSGCTCVKSPDVS</sequence>
<reference evidence="2" key="1">
    <citation type="submission" date="2022-11" db="UniProtKB">
        <authorList>
            <consortium name="WormBaseParasite"/>
        </authorList>
    </citation>
    <scope>IDENTIFICATION</scope>
</reference>
<evidence type="ECO:0000313" key="1">
    <source>
        <dbReference type="Proteomes" id="UP000887565"/>
    </source>
</evidence>
<accession>A0A915HT98</accession>
<proteinExistence type="predicted"/>
<name>A0A915HT98_ROMCU</name>
<dbReference type="AlphaFoldDB" id="A0A915HT98"/>